<name>A0ABU5ER70_9BACT</name>
<reference evidence="2" key="1">
    <citation type="journal article" date="2023" name="Mar. Drugs">
        <title>Gemmata algarum, a Novel Planctomycete Isolated from an Algal Mat, Displays Antimicrobial Activity.</title>
        <authorList>
            <person name="Kumar G."/>
            <person name="Kallscheuer N."/>
            <person name="Kashif M."/>
            <person name="Ahamad S."/>
            <person name="Jagadeeshwari U."/>
            <person name="Pannikurungottu S."/>
            <person name="Haufschild T."/>
            <person name="Kabuu M."/>
            <person name="Sasikala C."/>
            <person name="Jogler C."/>
            <person name="Ramana C."/>
        </authorList>
    </citation>
    <scope>NUCLEOTIDE SEQUENCE [LARGE SCALE GENOMIC DNA]</scope>
    <source>
        <strain evidence="2">JC673</strain>
    </source>
</reference>
<organism evidence="1 2">
    <name type="scientific">Gemmata algarum</name>
    <dbReference type="NCBI Taxonomy" id="2975278"/>
    <lineage>
        <taxon>Bacteria</taxon>
        <taxon>Pseudomonadati</taxon>
        <taxon>Planctomycetota</taxon>
        <taxon>Planctomycetia</taxon>
        <taxon>Gemmatales</taxon>
        <taxon>Gemmataceae</taxon>
        <taxon>Gemmata</taxon>
    </lineage>
</organism>
<dbReference type="SUPFAM" id="SSF53649">
    <property type="entry name" value="Alkaline phosphatase-like"/>
    <property type="match status" value="1"/>
</dbReference>
<dbReference type="Gene3D" id="3.40.720.10">
    <property type="entry name" value="Alkaline Phosphatase, subunit A"/>
    <property type="match status" value="1"/>
</dbReference>
<dbReference type="Pfam" id="PF07394">
    <property type="entry name" value="DUF1501"/>
    <property type="match status" value="1"/>
</dbReference>
<comment type="caution">
    <text evidence="1">The sequence shown here is derived from an EMBL/GenBank/DDBJ whole genome shotgun (WGS) entry which is preliminary data.</text>
</comment>
<keyword evidence="2" id="KW-1185">Reference proteome</keyword>
<accession>A0ABU5ER70</accession>
<dbReference type="PANTHER" id="PTHR43737:SF1">
    <property type="entry name" value="DUF1501 DOMAIN-CONTAINING PROTEIN"/>
    <property type="match status" value="1"/>
</dbReference>
<protein>
    <submittedName>
        <fullName evidence="1">DUF1501 domain-containing protein</fullName>
    </submittedName>
</protein>
<dbReference type="RefSeq" id="WP_320684848.1">
    <property type="nucleotide sequence ID" value="NZ_JAXBLV010000002.1"/>
</dbReference>
<dbReference type="EMBL" id="JAXBLV010000002">
    <property type="protein sequence ID" value="MDY3557827.1"/>
    <property type="molecule type" value="Genomic_DNA"/>
</dbReference>
<evidence type="ECO:0000313" key="1">
    <source>
        <dbReference type="EMBL" id="MDY3557827.1"/>
    </source>
</evidence>
<dbReference type="PANTHER" id="PTHR43737">
    <property type="entry name" value="BLL7424 PROTEIN"/>
    <property type="match status" value="1"/>
</dbReference>
<dbReference type="InterPro" id="IPR017850">
    <property type="entry name" value="Alkaline_phosphatase_core_sf"/>
</dbReference>
<dbReference type="Proteomes" id="UP001272242">
    <property type="component" value="Unassembled WGS sequence"/>
</dbReference>
<proteinExistence type="predicted"/>
<sequence length="462" mass="50927">MHPSRRGFVRSAVAGSLIMPGLLAELLAADSADPLAPKKPHFAPKAKSVIFLFMSGGVSHVDSFDPKPKLVADHGKQVTFDHPETRNRPGYEKLFLKKPNWKFAPRGKSGTEVSDLFPHLGQQIDDVAIVRSMHTSHSNHYNATLGMHTGSFAFARPSIGAWTSYGLGTPNKNLPSFLVLAPQMPYAGTQVWAADFLPGAHQGTRVVPGTEPIANLKPRVPDAPRQQLELDALKEFNEAHRTTRADDPALAARIRSFETAFGMQSEMPDALDLSKEDDKTLALYGLSRGQTSGFGWQCLVARRLVERGVRFVELIHTGSSGNWDSHGDMADHGRLAQQVDRPIAGLLQDLKRAGLFDDVLVVWTTEFGRTPFNNTADNPGREHHNWAFSSWLAGAGVKRGHAHGATDEYGMKPVEKPVHVHDFHATILHLMGLDHTKLTYRHAGRDYRLTDVHGEVVRDLLT</sequence>
<dbReference type="InterPro" id="IPR010869">
    <property type="entry name" value="DUF1501"/>
</dbReference>
<evidence type="ECO:0000313" key="2">
    <source>
        <dbReference type="Proteomes" id="UP001272242"/>
    </source>
</evidence>
<gene>
    <name evidence="1" type="ORF">R5W23_003092</name>
</gene>